<feature type="region of interest" description="Disordered" evidence="1">
    <location>
        <begin position="166"/>
        <end position="212"/>
    </location>
</feature>
<evidence type="ECO:0000313" key="2">
    <source>
        <dbReference type="EMBL" id="KAJ7718831.1"/>
    </source>
</evidence>
<dbReference type="EMBL" id="JARKIB010000260">
    <property type="protein sequence ID" value="KAJ7718831.1"/>
    <property type="molecule type" value="Genomic_DNA"/>
</dbReference>
<accession>A0AAD7HEJ3</accession>
<organism evidence="2 3">
    <name type="scientific">Mycena metata</name>
    <dbReference type="NCBI Taxonomy" id="1033252"/>
    <lineage>
        <taxon>Eukaryota</taxon>
        <taxon>Fungi</taxon>
        <taxon>Dikarya</taxon>
        <taxon>Basidiomycota</taxon>
        <taxon>Agaricomycotina</taxon>
        <taxon>Agaricomycetes</taxon>
        <taxon>Agaricomycetidae</taxon>
        <taxon>Agaricales</taxon>
        <taxon>Marasmiineae</taxon>
        <taxon>Mycenaceae</taxon>
        <taxon>Mycena</taxon>
    </lineage>
</organism>
<protein>
    <submittedName>
        <fullName evidence="2">Uncharacterized protein</fullName>
    </submittedName>
</protein>
<dbReference type="Proteomes" id="UP001215598">
    <property type="component" value="Unassembled WGS sequence"/>
</dbReference>
<gene>
    <name evidence="2" type="ORF">B0H16DRAFT_1475355</name>
</gene>
<sequence length="212" mass="22960">MSRYLKDLRSVQRELIDVFPAASKRTTPVVAVQSPAAHASTSAIPRTDSLQRLGQSPSIFGVARREIETKVQCMTHLAAAGLTSIGAAEGPALERRGAHFALDEYLDRRREGRTRGGSGCKLACDRNRDAQGGVVRTEGDVKGEKSATASRQCLVEWFPVKQELVTQPKMTSSPHAPRYLPPLHAGSQNRARQSSLGGEHVADSRARAYSVS</sequence>
<keyword evidence="3" id="KW-1185">Reference proteome</keyword>
<name>A0AAD7HEJ3_9AGAR</name>
<evidence type="ECO:0000313" key="3">
    <source>
        <dbReference type="Proteomes" id="UP001215598"/>
    </source>
</evidence>
<reference evidence="2" key="1">
    <citation type="submission" date="2023-03" db="EMBL/GenBank/DDBJ databases">
        <title>Massive genome expansion in bonnet fungi (Mycena s.s.) driven by repeated elements and novel gene families across ecological guilds.</title>
        <authorList>
            <consortium name="Lawrence Berkeley National Laboratory"/>
            <person name="Harder C.B."/>
            <person name="Miyauchi S."/>
            <person name="Viragh M."/>
            <person name="Kuo A."/>
            <person name="Thoen E."/>
            <person name="Andreopoulos B."/>
            <person name="Lu D."/>
            <person name="Skrede I."/>
            <person name="Drula E."/>
            <person name="Henrissat B."/>
            <person name="Morin E."/>
            <person name="Kohler A."/>
            <person name="Barry K."/>
            <person name="LaButti K."/>
            <person name="Morin E."/>
            <person name="Salamov A."/>
            <person name="Lipzen A."/>
            <person name="Mereny Z."/>
            <person name="Hegedus B."/>
            <person name="Baldrian P."/>
            <person name="Stursova M."/>
            <person name="Weitz H."/>
            <person name="Taylor A."/>
            <person name="Grigoriev I.V."/>
            <person name="Nagy L.G."/>
            <person name="Martin F."/>
            <person name="Kauserud H."/>
        </authorList>
    </citation>
    <scope>NUCLEOTIDE SEQUENCE</scope>
    <source>
        <strain evidence="2">CBHHK182m</strain>
    </source>
</reference>
<comment type="caution">
    <text evidence="2">The sequence shown here is derived from an EMBL/GenBank/DDBJ whole genome shotgun (WGS) entry which is preliminary data.</text>
</comment>
<evidence type="ECO:0000256" key="1">
    <source>
        <dbReference type="SAM" id="MobiDB-lite"/>
    </source>
</evidence>
<feature type="compositionally biased region" description="Polar residues" evidence="1">
    <location>
        <begin position="186"/>
        <end position="196"/>
    </location>
</feature>
<proteinExistence type="predicted"/>
<dbReference type="AlphaFoldDB" id="A0AAD7HEJ3"/>